<sequence length="429" mass="43863">MADNLGRETQDSRVNTPGNSPIVVTVSGIAGTRTQLATNAVSNCGSSVIDKPSSNVFSFIPNNLCVTSSRPSITMTGATFSIPVHITQTSISSISTPLTPTSQSISWLAAGPSLSQPLAVVNSPISSGQLLFPSTPPVQILSSGSVSTTATLTSCPSMPVFSSQHPVGTVTKIVGTTPSSCSMSNSSSLPSCMNPSGKGTHGYIKTMVSPKLSTEIRTSAVSLVADRKVLAEILPSSLKPKEPLLTTNISTLPISLPPGLTVVAPPALRLPSVSLPLLSSGVPSVPFLASCSMVSSPSGGFIKVVKNIQPPISQAHVETSASPLLTLSSHPLCSSFPSSSSGTPSVASSLTLNSASSLNCGPSSVLSGSAVTPLVNVTNSLNANQSFSGSKIDPHHPDFDPIKAMDWKDGIATLPGSNMKVKNSSTEIY</sequence>
<gene>
    <name evidence="3" type="primary">LOC106473413</name>
</gene>
<evidence type="ECO:0000313" key="2">
    <source>
        <dbReference type="Proteomes" id="UP000694941"/>
    </source>
</evidence>
<accession>A0ABM1BVL7</accession>
<protein>
    <submittedName>
        <fullName evidence="3">Endochitinase A-like</fullName>
    </submittedName>
</protein>
<organism evidence="2 3">
    <name type="scientific">Limulus polyphemus</name>
    <name type="common">Atlantic horseshoe crab</name>
    <dbReference type="NCBI Taxonomy" id="6850"/>
    <lineage>
        <taxon>Eukaryota</taxon>
        <taxon>Metazoa</taxon>
        <taxon>Ecdysozoa</taxon>
        <taxon>Arthropoda</taxon>
        <taxon>Chelicerata</taxon>
        <taxon>Merostomata</taxon>
        <taxon>Xiphosura</taxon>
        <taxon>Limulidae</taxon>
        <taxon>Limulus</taxon>
    </lineage>
</organism>
<evidence type="ECO:0000313" key="3">
    <source>
        <dbReference type="RefSeq" id="XP_013789545.2"/>
    </source>
</evidence>
<name>A0ABM1BVL7_LIMPO</name>
<evidence type="ECO:0000256" key="1">
    <source>
        <dbReference type="SAM" id="MobiDB-lite"/>
    </source>
</evidence>
<reference evidence="3" key="1">
    <citation type="submission" date="2025-08" db="UniProtKB">
        <authorList>
            <consortium name="RefSeq"/>
        </authorList>
    </citation>
    <scope>IDENTIFICATION</scope>
    <source>
        <tissue evidence="3">Muscle</tissue>
    </source>
</reference>
<dbReference type="GeneID" id="106473413"/>
<feature type="compositionally biased region" description="Basic and acidic residues" evidence="1">
    <location>
        <begin position="1"/>
        <end position="11"/>
    </location>
</feature>
<keyword evidence="2" id="KW-1185">Reference proteome</keyword>
<feature type="region of interest" description="Disordered" evidence="1">
    <location>
        <begin position="1"/>
        <end position="20"/>
    </location>
</feature>
<dbReference type="Proteomes" id="UP000694941">
    <property type="component" value="Unplaced"/>
</dbReference>
<dbReference type="RefSeq" id="XP_013789545.2">
    <property type="nucleotide sequence ID" value="XM_013934091.2"/>
</dbReference>
<proteinExistence type="predicted"/>